<organism evidence="1 2">
    <name type="scientific">Streptomyces pyxinicus</name>
    <dbReference type="NCBI Taxonomy" id="2970331"/>
    <lineage>
        <taxon>Bacteria</taxon>
        <taxon>Bacillati</taxon>
        <taxon>Actinomycetota</taxon>
        <taxon>Actinomycetes</taxon>
        <taxon>Kitasatosporales</taxon>
        <taxon>Streptomycetaceae</taxon>
        <taxon>Streptomyces</taxon>
    </lineage>
</organism>
<name>A0ABT2AUZ5_9ACTN</name>
<evidence type="ECO:0000313" key="1">
    <source>
        <dbReference type="EMBL" id="MCS0600069.1"/>
    </source>
</evidence>
<dbReference type="RefSeq" id="WP_258776318.1">
    <property type="nucleotide sequence ID" value="NZ_JANUGP010000001.1"/>
</dbReference>
<dbReference type="EMBL" id="JANUGP010000001">
    <property type="protein sequence ID" value="MCS0600069.1"/>
    <property type="molecule type" value="Genomic_DNA"/>
</dbReference>
<accession>A0ABT2AUZ5</accession>
<proteinExistence type="predicted"/>
<sequence length="272" mass="29406">METRSVSTELIMRDRDSGVEHRLPVTHTATPGLGTDDDQGRFSYELAGFEAAVDIATAADGRPLGDGLWDISLAIGAQGLSKEVRIGSRRTDDVSGKASTRVVAEGPALRAVTLYTTKPHGNFTLDLGEVKHEVQPHLGLDITARWAADAPTELEVAGRCALADHPDGELKVVLTDDEGTAVAFPARQVAGDAGSFAVRVPVTELAAGTWRGELRLGHWHLPLPELPTSLPPAKWRRRALPWYAEPAPRSDRHFALRVARRRLMEAAAGRVK</sequence>
<gene>
    <name evidence="1" type="ORF">NX794_02280</name>
</gene>
<keyword evidence="2" id="KW-1185">Reference proteome</keyword>
<dbReference type="Proteomes" id="UP001205612">
    <property type="component" value="Unassembled WGS sequence"/>
</dbReference>
<evidence type="ECO:0000313" key="2">
    <source>
        <dbReference type="Proteomes" id="UP001205612"/>
    </source>
</evidence>
<reference evidence="1 2" key="1">
    <citation type="submission" date="2022-08" db="EMBL/GenBank/DDBJ databases">
        <authorList>
            <person name="Somphong A."/>
            <person name="Phongsopitanun W."/>
        </authorList>
    </citation>
    <scope>NUCLEOTIDE SEQUENCE [LARGE SCALE GENOMIC DNA]</scope>
    <source>
        <strain evidence="1 2">LP11</strain>
    </source>
</reference>
<comment type="caution">
    <text evidence="1">The sequence shown here is derived from an EMBL/GenBank/DDBJ whole genome shotgun (WGS) entry which is preliminary data.</text>
</comment>
<protein>
    <submittedName>
        <fullName evidence="1">Uncharacterized protein</fullName>
    </submittedName>
</protein>